<accession>A0A174PH09</accession>
<reference evidence="1 2" key="1">
    <citation type="submission" date="2015-09" db="EMBL/GenBank/DDBJ databases">
        <authorList>
            <consortium name="Pathogen Informatics"/>
        </authorList>
    </citation>
    <scope>NUCLEOTIDE SEQUENCE [LARGE SCALE GENOMIC DNA]</scope>
    <source>
        <strain evidence="1 2">2789STDY5834957</strain>
    </source>
</reference>
<organism evidence="1 2">
    <name type="scientific">Blautia obeum</name>
    <dbReference type="NCBI Taxonomy" id="40520"/>
    <lineage>
        <taxon>Bacteria</taxon>
        <taxon>Bacillati</taxon>
        <taxon>Bacillota</taxon>
        <taxon>Clostridia</taxon>
        <taxon>Lachnospirales</taxon>
        <taxon>Lachnospiraceae</taxon>
        <taxon>Blautia</taxon>
    </lineage>
</organism>
<name>A0A174PH09_9FIRM</name>
<gene>
    <name evidence="1" type="ORF">ERS852569_00041</name>
</gene>
<dbReference type="Proteomes" id="UP000095762">
    <property type="component" value="Unassembled WGS sequence"/>
</dbReference>
<dbReference type="RefSeq" id="WP_055059089.1">
    <property type="nucleotide sequence ID" value="NZ_CZBP01000001.1"/>
</dbReference>
<dbReference type="AlphaFoldDB" id="A0A174PH09"/>
<evidence type="ECO:0000313" key="2">
    <source>
        <dbReference type="Proteomes" id="UP000095762"/>
    </source>
</evidence>
<proteinExistence type="predicted"/>
<evidence type="ECO:0000313" key="1">
    <source>
        <dbReference type="EMBL" id="CUP57938.1"/>
    </source>
</evidence>
<sequence length="148" mass="17699">MDIYIDSINDYNSLEIIIRDCKEKQRSILGDRWRSMYKKRCPKHYVDLEELTIALDRKNYINYLDNDKFDNHNFIWNWVYSNSINSDSLIRILKFLKANELSLTKELRLMACEACACEGCEDIKKHLGYTCEECKKDYHTGYQGRCEE</sequence>
<protein>
    <submittedName>
        <fullName evidence="1">Uncharacterized protein</fullName>
    </submittedName>
</protein>
<dbReference type="EMBL" id="CZBP01000001">
    <property type="protein sequence ID" value="CUP57938.1"/>
    <property type="molecule type" value="Genomic_DNA"/>
</dbReference>